<dbReference type="NCBIfam" id="TIGR01352">
    <property type="entry name" value="tonB_Cterm"/>
    <property type="match status" value="1"/>
</dbReference>
<keyword evidence="2" id="KW-0812">Transmembrane</keyword>
<evidence type="ECO:0000256" key="2">
    <source>
        <dbReference type="ARBA" id="ARBA00022692"/>
    </source>
</evidence>
<evidence type="ECO:0000313" key="7">
    <source>
        <dbReference type="Proteomes" id="UP000298602"/>
    </source>
</evidence>
<sequence>MIFAGVMGKNYPKDDLLLGLAGSIAAHAILLFAALLLPSLVQSRPVRLSYTTVKLVDPGDLAPGREGAQKAGPAVRSRETAKKTARRIAPPPIVPVRRLRMQEPLPETGLRKIEPQEVPDVPKAEGPPVEKTVEQLMPQVSREPASKTAAAAGPSRDEDKSALERSGGLGERAADGGLSGPPGADASESDAIGLARRLYYAEVWNAIRRQWALPKTLVNAKDLEAVLVIVVRRDGRILDIQFEKRSGNSLFDDSVVRAVQKANPLPRFPDIYSPPREEIGVRFRPQDIL</sequence>
<proteinExistence type="predicted"/>
<evidence type="ECO:0000256" key="4">
    <source>
        <dbReference type="ARBA" id="ARBA00023136"/>
    </source>
</evidence>
<feature type="region of interest" description="Disordered" evidence="5">
    <location>
        <begin position="100"/>
        <end position="186"/>
    </location>
</feature>
<reference evidence="6 7" key="2">
    <citation type="submission" date="2019-05" db="EMBL/GenBank/DDBJ databases">
        <authorList>
            <person name="Suflita J.M."/>
            <person name="Marks C.R."/>
        </authorList>
    </citation>
    <scope>NUCLEOTIDE SEQUENCE [LARGE SCALE GENOMIC DNA]</scope>
    <source>
        <strain evidence="6 7">ALDC</strain>
    </source>
</reference>
<protein>
    <submittedName>
        <fullName evidence="6">TonB family protein</fullName>
    </submittedName>
</protein>
<dbReference type="AlphaFoldDB" id="A0A4P8L4Q8"/>
<dbReference type="GO" id="GO:0016020">
    <property type="term" value="C:membrane"/>
    <property type="evidence" value="ECO:0007669"/>
    <property type="project" value="UniProtKB-SubCell"/>
</dbReference>
<feature type="region of interest" description="Disordered" evidence="5">
    <location>
        <begin position="61"/>
        <end position="86"/>
    </location>
</feature>
<dbReference type="KEGG" id="dax:FDQ92_11950"/>
<dbReference type="InterPro" id="IPR006260">
    <property type="entry name" value="TonB/TolA_C"/>
</dbReference>
<dbReference type="EMBL" id="CP040098">
    <property type="protein sequence ID" value="QCQ22824.1"/>
    <property type="molecule type" value="Genomic_DNA"/>
</dbReference>
<evidence type="ECO:0000256" key="5">
    <source>
        <dbReference type="SAM" id="MobiDB-lite"/>
    </source>
</evidence>
<dbReference type="Pfam" id="PF13103">
    <property type="entry name" value="TonB_2"/>
    <property type="match status" value="1"/>
</dbReference>
<name>A0A4P8L4Q8_9BACT</name>
<dbReference type="OrthoDB" id="5432798at2"/>
<evidence type="ECO:0000256" key="3">
    <source>
        <dbReference type="ARBA" id="ARBA00022989"/>
    </source>
</evidence>
<dbReference type="Gene3D" id="3.30.1150.10">
    <property type="match status" value="1"/>
</dbReference>
<evidence type="ECO:0000313" key="6">
    <source>
        <dbReference type="EMBL" id="QCQ22824.1"/>
    </source>
</evidence>
<comment type="subcellular location">
    <subcellularLocation>
        <location evidence="1">Membrane</location>
        <topology evidence="1">Single-pass membrane protein</topology>
    </subcellularLocation>
</comment>
<dbReference type="RefSeq" id="WP_137425107.1">
    <property type="nucleotide sequence ID" value="NZ_CP040098.1"/>
</dbReference>
<evidence type="ECO:0000256" key="1">
    <source>
        <dbReference type="ARBA" id="ARBA00004167"/>
    </source>
</evidence>
<organism evidence="6 7">
    <name type="scientific">Desulfoglaeba alkanexedens ALDC</name>
    <dbReference type="NCBI Taxonomy" id="980445"/>
    <lineage>
        <taxon>Bacteria</taxon>
        <taxon>Pseudomonadati</taxon>
        <taxon>Thermodesulfobacteriota</taxon>
        <taxon>Syntrophobacteria</taxon>
        <taxon>Syntrophobacterales</taxon>
        <taxon>Syntrophobacteraceae</taxon>
        <taxon>Desulfoglaeba</taxon>
    </lineage>
</organism>
<reference evidence="6 7" key="1">
    <citation type="submission" date="2019-05" db="EMBL/GenBank/DDBJ databases">
        <title>The Complete Genome Sequence of the n-alkane-degrading Desulfoglaeba alkanexedens ALDC reveals multiple alkylsuccinate synthase gene clusters.</title>
        <authorList>
            <person name="Callaghan A.V."/>
            <person name="Davidova I.A."/>
            <person name="Duncan K.E."/>
            <person name="Morris B."/>
            <person name="McInerney M.J."/>
        </authorList>
    </citation>
    <scope>NUCLEOTIDE SEQUENCE [LARGE SCALE GENOMIC DNA]</scope>
    <source>
        <strain evidence="6 7">ALDC</strain>
    </source>
</reference>
<dbReference type="SUPFAM" id="SSF74653">
    <property type="entry name" value="TolA/TonB C-terminal domain"/>
    <property type="match status" value="1"/>
</dbReference>
<keyword evidence="4" id="KW-0472">Membrane</keyword>
<feature type="compositionally biased region" description="Basic and acidic residues" evidence="5">
    <location>
        <begin position="109"/>
        <end position="123"/>
    </location>
</feature>
<dbReference type="Proteomes" id="UP000298602">
    <property type="component" value="Chromosome"/>
</dbReference>
<keyword evidence="3" id="KW-1133">Transmembrane helix</keyword>
<gene>
    <name evidence="6" type="ORF">FDQ92_11950</name>
</gene>
<accession>A0A4P8L4Q8</accession>
<keyword evidence="7" id="KW-1185">Reference proteome</keyword>